<name>A0A1X2GMP2_9FUNG</name>
<dbReference type="AlphaFoldDB" id="A0A1X2GMP2"/>
<dbReference type="EMBL" id="MCGT01000008">
    <property type="protein sequence ID" value="ORX57388.1"/>
    <property type="molecule type" value="Genomic_DNA"/>
</dbReference>
<evidence type="ECO:0000259" key="3">
    <source>
        <dbReference type="SMART" id="SM00568"/>
    </source>
</evidence>
<dbReference type="STRING" id="101127.A0A1X2GMP2"/>
<organism evidence="4 5">
    <name type="scientific">Hesseltinella vesiculosa</name>
    <dbReference type="NCBI Taxonomy" id="101127"/>
    <lineage>
        <taxon>Eukaryota</taxon>
        <taxon>Fungi</taxon>
        <taxon>Fungi incertae sedis</taxon>
        <taxon>Mucoromycota</taxon>
        <taxon>Mucoromycotina</taxon>
        <taxon>Mucoromycetes</taxon>
        <taxon>Mucorales</taxon>
        <taxon>Cunninghamellaceae</taxon>
        <taxon>Hesseltinella</taxon>
    </lineage>
</organism>
<dbReference type="InterPro" id="IPR011993">
    <property type="entry name" value="PH-like_dom_sf"/>
</dbReference>
<evidence type="ECO:0000313" key="4">
    <source>
        <dbReference type="EMBL" id="ORX57388.1"/>
    </source>
</evidence>
<dbReference type="Proteomes" id="UP000242146">
    <property type="component" value="Unassembled WGS sequence"/>
</dbReference>
<dbReference type="PANTHER" id="PTHR23319">
    <property type="entry name" value="GRAM DOMAIN CONTAINING 1B, ISOFORM E"/>
    <property type="match status" value="1"/>
</dbReference>
<dbReference type="GO" id="GO:0032366">
    <property type="term" value="P:intracellular sterol transport"/>
    <property type="evidence" value="ECO:0007669"/>
    <property type="project" value="TreeGrafter"/>
</dbReference>
<feature type="domain" description="GRAM" evidence="3">
    <location>
        <begin position="58"/>
        <end position="125"/>
    </location>
</feature>
<dbReference type="GO" id="GO:0005886">
    <property type="term" value="C:plasma membrane"/>
    <property type="evidence" value="ECO:0007669"/>
    <property type="project" value="TreeGrafter"/>
</dbReference>
<dbReference type="InterPro" id="IPR004182">
    <property type="entry name" value="GRAM"/>
</dbReference>
<dbReference type="GO" id="GO:0140268">
    <property type="term" value="C:endoplasmic reticulum-plasma membrane contact site"/>
    <property type="evidence" value="ECO:0007669"/>
    <property type="project" value="TreeGrafter"/>
</dbReference>
<dbReference type="PANTHER" id="PTHR23319:SF4">
    <property type="entry name" value="GRAM DOMAIN CONTAINING 1B, ISOFORM E"/>
    <property type="match status" value="1"/>
</dbReference>
<evidence type="ECO:0000256" key="1">
    <source>
        <dbReference type="SAM" id="Coils"/>
    </source>
</evidence>
<proteinExistence type="predicted"/>
<evidence type="ECO:0000256" key="2">
    <source>
        <dbReference type="SAM" id="MobiDB-lite"/>
    </source>
</evidence>
<protein>
    <submittedName>
        <fullName evidence="4">GRAM-domain-containing protein</fullName>
    </submittedName>
</protein>
<feature type="compositionally biased region" description="Basic residues" evidence="2">
    <location>
        <begin position="230"/>
        <end position="241"/>
    </location>
</feature>
<keyword evidence="5" id="KW-1185">Reference proteome</keyword>
<sequence>MEEPITPLPSRSSGSPASVHPPLQELEKTLSTSTCTLSNDSNTSLPGNCSHASSKDNAYFHALFKSVPEDDHLLDWYKCALQRDILLQGHVYVSEQHVCFHSNIFGWVTNLVIQYTEITEIERRMTAMVIPNGIQINTQHAKHTFASFIYREAAYLQMVALWERHHQPLPPLEEEDEWDSEASCSEEDTDTDEPLEDQPTTLLTSTTTTTSKGLATTTTTTSSDQPSPAKQRRKKRTHRKNTSTSDPDVAAVSASVPPSDWKKRVAWKPLLLLFLTLHTLWMLRQWTKMEKTWQHHKQVPLHLVDDDTDLMSAFYDRSQHHRLYQRLEHLRQRMDDLNQQILDQQWKLYDLSPSDDSPMSPS</sequence>
<dbReference type="GO" id="GO:0032541">
    <property type="term" value="C:cortical endoplasmic reticulum"/>
    <property type="evidence" value="ECO:0007669"/>
    <property type="project" value="TreeGrafter"/>
</dbReference>
<keyword evidence="1" id="KW-0175">Coiled coil</keyword>
<gene>
    <name evidence="4" type="ORF">DM01DRAFT_1334013</name>
</gene>
<dbReference type="Gene3D" id="2.30.29.30">
    <property type="entry name" value="Pleckstrin-homology domain (PH domain)/Phosphotyrosine-binding domain (PTB)"/>
    <property type="match status" value="1"/>
</dbReference>
<dbReference type="InterPro" id="IPR051482">
    <property type="entry name" value="Cholesterol_transport"/>
</dbReference>
<feature type="compositionally biased region" description="Acidic residues" evidence="2">
    <location>
        <begin position="172"/>
        <end position="196"/>
    </location>
</feature>
<dbReference type="SMART" id="SM00568">
    <property type="entry name" value="GRAM"/>
    <property type="match status" value="1"/>
</dbReference>
<comment type="caution">
    <text evidence="4">The sequence shown here is derived from an EMBL/GenBank/DDBJ whole genome shotgun (WGS) entry which is preliminary data.</text>
</comment>
<reference evidence="4 5" key="1">
    <citation type="submission" date="2016-07" db="EMBL/GenBank/DDBJ databases">
        <title>Pervasive Adenine N6-methylation of Active Genes in Fungi.</title>
        <authorList>
            <consortium name="DOE Joint Genome Institute"/>
            <person name="Mondo S.J."/>
            <person name="Dannebaum R.O."/>
            <person name="Kuo R.C."/>
            <person name="Labutti K."/>
            <person name="Haridas S."/>
            <person name="Kuo A."/>
            <person name="Salamov A."/>
            <person name="Ahrendt S.R."/>
            <person name="Lipzen A."/>
            <person name="Sullivan W."/>
            <person name="Andreopoulos W.B."/>
            <person name="Clum A."/>
            <person name="Lindquist E."/>
            <person name="Daum C."/>
            <person name="Ramamoorthy G.K."/>
            <person name="Gryganskyi A."/>
            <person name="Culley D."/>
            <person name="Magnuson J.K."/>
            <person name="James T.Y."/>
            <person name="O'Malley M.A."/>
            <person name="Stajich J.E."/>
            <person name="Spatafora J.W."/>
            <person name="Visel A."/>
            <person name="Grigoriev I.V."/>
        </authorList>
    </citation>
    <scope>NUCLEOTIDE SEQUENCE [LARGE SCALE GENOMIC DNA]</scope>
    <source>
        <strain evidence="4 5">NRRL 3301</strain>
    </source>
</reference>
<accession>A0A1X2GMP2</accession>
<feature type="region of interest" description="Disordered" evidence="2">
    <location>
        <begin position="171"/>
        <end position="255"/>
    </location>
</feature>
<dbReference type="Pfam" id="PF02893">
    <property type="entry name" value="GRAM"/>
    <property type="match status" value="1"/>
</dbReference>
<dbReference type="OrthoDB" id="2162691at2759"/>
<evidence type="ECO:0000313" key="5">
    <source>
        <dbReference type="Proteomes" id="UP000242146"/>
    </source>
</evidence>
<dbReference type="GO" id="GO:0032934">
    <property type="term" value="F:sterol binding"/>
    <property type="evidence" value="ECO:0007669"/>
    <property type="project" value="TreeGrafter"/>
</dbReference>
<dbReference type="CDD" id="cd13220">
    <property type="entry name" value="PH-GRAM_GRAMDC"/>
    <property type="match status" value="1"/>
</dbReference>
<feature type="compositionally biased region" description="Low complexity" evidence="2">
    <location>
        <begin position="197"/>
        <end position="223"/>
    </location>
</feature>
<dbReference type="GO" id="GO:0005739">
    <property type="term" value="C:mitochondrion"/>
    <property type="evidence" value="ECO:0007669"/>
    <property type="project" value="TreeGrafter"/>
</dbReference>
<feature type="region of interest" description="Disordered" evidence="2">
    <location>
        <begin position="1"/>
        <end position="21"/>
    </location>
</feature>
<dbReference type="GO" id="GO:0005789">
    <property type="term" value="C:endoplasmic reticulum membrane"/>
    <property type="evidence" value="ECO:0007669"/>
    <property type="project" value="TreeGrafter"/>
</dbReference>
<dbReference type="GO" id="GO:0120015">
    <property type="term" value="F:sterol transfer activity"/>
    <property type="evidence" value="ECO:0007669"/>
    <property type="project" value="TreeGrafter"/>
</dbReference>
<feature type="coiled-coil region" evidence="1">
    <location>
        <begin position="320"/>
        <end position="347"/>
    </location>
</feature>